<reference evidence="1" key="1">
    <citation type="submission" date="2021-06" db="EMBL/GenBank/DDBJ databases">
        <authorList>
            <person name="Kallberg Y."/>
            <person name="Tangrot J."/>
            <person name="Rosling A."/>
        </authorList>
    </citation>
    <scope>NUCLEOTIDE SEQUENCE</scope>
    <source>
        <strain evidence="1">IA702</strain>
    </source>
</reference>
<organism evidence="1 2">
    <name type="scientific">Paraglomus occultum</name>
    <dbReference type="NCBI Taxonomy" id="144539"/>
    <lineage>
        <taxon>Eukaryota</taxon>
        <taxon>Fungi</taxon>
        <taxon>Fungi incertae sedis</taxon>
        <taxon>Mucoromycota</taxon>
        <taxon>Glomeromycotina</taxon>
        <taxon>Glomeromycetes</taxon>
        <taxon>Paraglomerales</taxon>
        <taxon>Paraglomeraceae</taxon>
        <taxon>Paraglomus</taxon>
    </lineage>
</organism>
<name>A0A9N9CRT6_9GLOM</name>
<dbReference type="OrthoDB" id="2447334at2759"/>
<accession>A0A9N9CRT6</accession>
<keyword evidence="2" id="KW-1185">Reference proteome</keyword>
<proteinExistence type="predicted"/>
<comment type="caution">
    <text evidence="1">The sequence shown here is derived from an EMBL/GenBank/DDBJ whole genome shotgun (WGS) entry which is preliminary data.</text>
</comment>
<sequence length="70" mass="8290">DIMFAYGMKLKEESLVHSWILDLSDARVQGLFTKEEWKEIRTYNVPKMPKFPKELAKHMVSYEIDDVEAL</sequence>
<protein>
    <submittedName>
        <fullName evidence="1">11325_t:CDS:1</fullName>
    </submittedName>
</protein>
<dbReference type="EMBL" id="CAJVPJ010002094">
    <property type="protein sequence ID" value="CAG8612785.1"/>
    <property type="molecule type" value="Genomic_DNA"/>
</dbReference>
<dbReference type="AlphaFoldDB" id="A0A9N9CRT6"/>
<evidence type="ECO:0000313" key="2">
    <source>
        <dbReference type="Proteomes" id="UP000789572"/>
    </source>
</evidence>
<dbReference type="Proteomes" id="UP000789572">
    <property type="component" value="Unassembled WGS sequence"/>
</dbReference>
<gene>
    <name evidence="1" type="ORF">POCULU_LOCUS8031</name>
</gene>
<evidence type="ECO:0000313" key="1">
    <source>
        <dbReference type="EMBL" id="CAG8612785.1"/>
    </source>
</evidence>
<feature type="non-terminal residue" evidence="1">
    <location>
        <position position="1"/>
    </location>
</feature>